<feature type="domain" description="Ig-like" evidence="5">
    <location>
        <begin position="30"/>
        <end position="94"/>
    </location>
</feature>
<dbReference type="FunFam" id="2.60.40.10:FF:000217">
    <property type="entry name" value="High affinity immunoglobulin gamma Fc receptor I"/>
    <property type="match status" value="1"/>
</dbReference>
<dbReference type="Gene3D" id="2.60.40.10">
    <property type="entry name" value="Immunoglobulins"/>
    <property type="match status" value="2"/>
</dbReference>
<reference evidence="6" key="2">
    <citation type="submission" date="2025-09" db="UniProtKB">
        <authorList>
            <consortium name="Ensembl"/>
        </authorList>
    </citation>
    <scope>IDENTIFICATION</scope>
</reference>
<dbReference type="GO" id="GO:0009897">
    <property type="term" value="C:external side of plasma membrane"/>
    <property type="evidence" value="ECO:0007669"/>
    <property type="project" value="TreeGrafter"/>
</dbReference>
<dbReference type="SUPFAM" id="SSF48726">
    <property type="entry name" value="Immunoglobulin"/>
    <property type="match status" value="2"/>
</dbReference>
<evidence type="ECO:0000256" key="3">
    <source>
        <dbReference type="SAM" id="Phobius"/>
    </source>
</evidence>
<feature type="transmembrane region" description="Helical" evidence="3">
    <location>
        <begin position="203"/>
        <end position="225"/>
    </location>
</feature>
<sequence>MPVPMGGPVLLWMVLLLSSPHGASADISKPMVSLNPPWNRILKYDSVTLICYENNSLEVNSAMWTHNESLLENKTSRFNIVKASPQDSGEYRCRDKESNMSDPVYLEVFSEWLLLQAAPEELTEGESFHIRCHGWKNWNVTKVTYYRNGKALKYGYENFEMSIPNATIKDNGSYYCTGWIKKQNHTSDTINIIVKKISPKESWLQFLIPLLVVILFAVDTGLFILTQQQLTRILKTQRTRKNKKPDPEKK</sequence>
<evidence type="ECO:0000256" key="4">
    <source>
        <dbReference type="SAM" id="SignalP"/>
    </source>
</evidence>
<protein>
    <submittedName>
        <fullName evidence="6">Fc epsilon receptor Ia</fullName>
    </submittedName>
</protein>
<dbReference type="InterPro" id="IPR050488">
    <property type="entry name" value="Ig_Fc_receptor"/>
</dbReference>
<dbReference type="PANTHER" id="PTHR11481:SF12">
    <property type="entry name" value="HIGH AFFINITY IMMUNOGLOBULIN EPSILON RECEPTOR SUBUNIT ALPHA"/>
    <property type="match status" value="1"/>
</dbReference>
<evidence type="ECO:0000313" key="7">
    <source>
        <dbReference type="Proteomes" id="UP000694425"/>
    </source>
</evidence>
<evidence type="ECO:0000256" key="1">
    <source>
        <dbReference type="ARBA" id="ARBA00022729"/>
    </source>
</evidence>
<reference evidence="6" key="1">
    <citation type="submission" date="2025-08" db="UniProtKB">
        <authorList>
            <consortium name="Ensembl"/>
        </authorList>
    </citation>
    <scope>IDENTIFICATION</scope>
</reference>
<dbReference type="GO" id="GO:0043308">
    <property type="term" value="P:eosinophil degranulation"/>
    <property type="evidence" value="ECO:0007669"/>
    <property type="project" value="Ensembl"/>
</dbReference>
<dbReference type="CDD" id="cd05753">
    <property type="entry name" value="Ig2_FcgammaR_like"/>
    <property type="match status" value="1"/>
</dbReference>
<keyword evidence="3" id="KW-0812">Transmembrane</keyword>
<dbReference type="Proteomes" id="UP000694425">
    <property type="component" value="Unplaced"/>
</dbReference>
<feature type="signal peptide" evidence="4">
    <location>
        <begin position="1"/>
        <end position="25"/>
    </location>
</feature>
<dbReference type="InterPro" id="IPR003599">
    <property type="entry name" value="Ig_sub"/>
</dbReference>
<evidence type="ECO:0000256" key="2">
    <source>
        <dbReference type="ARBA" id="ARBA00023157"/>
    </source>
</evidence>
<dbReference type="AlphaFoldDB" id="A0A8C6ZY78"/>
<name>A0A8C6ZY78_NEOVI</name>
<evidence type="ECO:0000313" key="6">
    <source>
        <dbReference type="Ensembl" id="ENSNVIP00000000081.1"/>
    </source>
</evidence>
<dbReference type="PROSITE" id="PS50835">
    <property type="entry name" value="IG_LIKE"/>
    <property type="match status" value="2"/>
</dbReference>
<proteinExistence type="predicted"/>
<dbReference type="GO" id="GO:0016068">
    <property type="term" value="P:type I hypersensitivity"/>
    <property type="evidence" value="ECO:0007669"/>
    <property type="project" value="Ensembl"/>
</dbReference>
<evidence type="ECO:0000259" key="5">
    <source>
        <dbReference type="PROSITE" id="PS50835"/>
    </source>
</evidence>
<keyword evidence="3" id="KW-1133">Transmembrane helix</keyword>
<dbReference type="InterPro" id="IPR007110">
    <property type="entry name" value="Ig-like_dom"/>
</dbReference>
<dbReference type="GO" id="GO:0043303">
    <property type="term" value="P:mast cell degranulation"/>
    <property type="evidence" value="ECO:0007669"/>
    <property type="project" value="Ensembl"/>
</dbReference>
<organism evidence="6 7">
    <name type="scientific">Neovison vison</name>
    <name type="common">American mink</name>
    <name type="synonym">Mustela vison</name>
    <dbReference type="NCBI Taxonomy" id="452646"/>
    <lineage>
        <taxon>Eukaryota</taxon>
        <taxon>Metazoa</taxon>
        <taxon>Chordata</taxon>
        <taxon>Craniata</taxon>
        <taxon>Vertebrata</taxon>
        <taxon>Euteleostomi</taxon>
        <taxon>Mammalia</taxon>
        <taxon>Eutheria</taxon>
        <taxon>Laurasiatheria</taxon>
        <taxon>Carnivora</taxon>
        <taxon>Caniformia</taxon>
        <taxon>Musteloidea</taxon>
        <taxon>Mustelidae</taxon>
        <taxon>Mustelinae</taxon>
        <taxon>Neogale</taxon>
    </lineage>
</organism>
<accession>A0A8C6ZY78</accession>
<dbReference type="Pfam" id="PF13895">
    <property type="entry name" value="Ig_2"/>
    <property type="match status" value="1"/>
</dbReference>
<keyword evidence="2" id="KW-1015">Disulfide bond</keyword>
<dbReference type="PANTHER" id="PTHR11481">
    <property type="entry name" value="IMMUNOGLOBULIN FC RECEPTOR"/>
    <property type="match status" value="1"/>
</dbReference>
<dbReference type="SMART" id="SM00409">
    <property type="entry name" value="IG"/>
    <property type="match status" value="2"/>
</dbReference>
<dbReference type="GO" id="GO:0019768">
    <property type="term" value="F:high-affinity IgE receptor activity"/>
    <property type="evidence" value="ECO:0007669"/>
    <property type="project" value="Ensembl"/>
</dbReference>
<dbReference type="InterPro" id="IPR036179">
    <property type="entry name" value="Ig-like_dom_sf"/>
</dbReference>
<dbReference type="InterPro" id="IPR013783">
    <property type="entry name" value="Ig-like_fold"/>
</dbReference>
<feature type="domain" description="Ig-like" evidence="5">
    <location>
        <begin position="103"/>
        <end position="177"/>
    </location>
</feature>
<keyword evidence="1 4" id="KW-0732">Signal</keyword>
<keyword evidence="7" id="KW-1185">Reference proteome</keyword>
<dbReference type="GO" id="GO:0019863">
    <property type="term" value="F:IgE binding"/>
    <property type="evidence" value="ECO:0007669"/>
    <property type="project" value="Ensembl"/>
</dbReference>
<dbReference type="GO" id="GO:0042092">
    <property type="term" value="P:type 2 immune response"/>
    <property type="evidence" value="ECO:0007669"/>
    <property type="project" value="Ensembl"/>
</dbReference>
<dbReference type="GeneTree" id="ENSGT01050000244808"/>
<feature type="chain" id="PRO_5034095549" evidence="4">
    <location>
        <begin position="26"/>
        <end position="250"/>
    </location>
</feature>
<dbReference type="Ensembl" id="ENSNVIT00000000104.1">
    <property type="protein sequence ID" value="ENSNVIP00000000081.1"/>
    <property type="gene ID" value="ENSNVIG00000000084.1"/>
</dbReference>
<keyword evidence="3" id="KW-0472">Membrane</keyword>